<keyword evidence="1" id="KW-0812">Transmembrane</keyword>
<evidence type="ECO:0008006" key="3">
    <source>
        <dbReference type="Google" id="ProtNLM"/>
    </source>
</evidence>
<proteinExistence type="predicted"/>
<organism evidence="2">
    <name type="scientific">marine metagenome</name>
    <dbReference type="NCBI Taxonomy" id="408172"/>
    <lineage>
        <taxon>unclassified sequences</taxon>
        <taxon>metagenomes</taxon>
        <taxon>ecological metagenomes</taxon>
    </lineage>
</organism>
<keyword evidence="1" id="KW-0472">Membrane</keyword>
<name>A0A381WD88_9ZZZZ</name>
<evidence type="ECO:0000313" key="2">
    <source>
        <dbReference type="EMBL" id="SVA49927.1"/>
    </source>
</evidence>
<dbReference type="EMBL" id="UINC01011300">
    <property type="protein sequence ID" value="SVA49927.1"/>
    <property type="molecule type" value="Genomic_DNA"/>
</dbReference>
<feature type="transmembrane region" description="Helical" evidence="1">
    <location>
        <begin position="6"/>
        <end position="30"/>
    </location>
</feature>
<protein>
    <recommendedName>
        <fullName evidence="3">Heme exporter protein D</fullName>
    </recommendedName>
</protein>
<gene>
    <name evidence="2" type="ORF">METZ01_LOCUS102781</name>
</gene>
<accession>A0A381WD88</accession>
<dbReference type="AlphaFoldDB" id="A0A381WD88"/>
<reference evidence="2" key="1">
    <citation type="submission" date="2018-05" db="EMBL/GenBank/DDBJ databases">
        <authorList>
            <person name="Lanie J.A."/>
            <person name="Ng W.-L."/>
            <person name="Kazmierczak K.M."/>
            <person name="Andrzejewski T.M."/>
            <person name="Davidsen T.M."/>
            <person name="Wayne K.J."/>
            <person name="Tettelin H."/>
            <person name="Glass J.I."/>
            <person name="Rusch D."/>
            <person name="Podicherti R."/>
            <person name="Tsui H.-C.T."/>
            <person name="Winkler M.E."/>
        </authorList>
    </citation>
    <scope>NUCLEOTIDE SEQUENCE</scope>
</reference>
<evidence type="ECO:0000256" key="1">
    <source>
        <dbReference type="SAM" id="Phobius"/>
    </source>
</evidence>
<keyword evidence="1" id="KW-1133">Transmembrane helix</keyword>
<sequence>MNLELFILGGYGHFVWPAFIFTLVSCFVLYSKTNKEFKKEEKMFLNEFKHMQSVKIKVIKEKEVLSNSPIF</sequence>